<keyword evidence="2" id="KW-0560">Oxidoreductase</keyword>
<reference evidence="6" key="1">
    <citation type="submission" date="2019-06" db="EMBL/GenBank/DDBJ databases">
        <title>Complete genome sequence of Methylogaea oryzae strain JCM16910.</title>
        <authorList>
            <person name="Asakawa S."/>
        </authorList>
    </citation>
    <scope>NUCLEOTIDE SEQUENCE</scope>
    <source>
        <strain evidence="6">E10</strain>
    </source>
</reference>
<accession>A0A8D4VPY0</accession>
<organism evidence="6 7">
    <name type="scientific">Methylogaea oryzae</name>
    <dbReference type="NCBI Taxonomy" id="1295382"/>
    <lineage>
        <taxon>Bacteria</taxon>
        <taxon>Pseudomonadati</taxon>
        <taxon>Pseudomonadota</taxon>
        <taxon>Gammaproteobacteria</taxon>
        <taxon>Methylococcales</taxon>
        <taxon>Methylococcaceae</taxon>
        <taxon>Methylogaea</taxon>
    </lineage>
</organism>
<dbReference type="KEGG" id="moz:MoryE10_09060"/>
<feature type="domain" description="Plastocyanin-like" evidence="5">
    <location>
        <begin position="204"/>
        <end position="246"/>
    </location>
</feature>
<dbReference type="PROSITE" id="PS00080">
    <property type="entry name" value="MULTICOPPER_OXIDASE2"/>
    <property type="match status" value="1"/>
</dbReference>
<dbReference type="EMBL" id="AP019782">
    <property type="protein sequence ID" value="BBL70300.1"/>
    <property type="molecule type" value="Genomic_DNA"/>
</dbReference>
<gene>
    <name evidence="6" type="ORF">MoryE10_09060</name>
</gene>
<sequence length="687" mass="72128">MIERRISKKSGGVLASVLAAGVAAIPVGVCAKSAPPVAAPLQLPQSASSGDTKSLQVGLELKSGDYTLYGPSPTAAAAKGQALVNPVVKARGVQLTASAPAATPAPANALLMGPTLRVRPGDQLGITLKNSLNYDVFAGDASHSMTIPHGFDVINLHTHGLHVSPQSPGDNVLLSIFPQDTPTDVVAACAKETNAADCVTGQFAYSYNIPANHPAGTYWYHAHKHGAVSMHLADGFAGALIVEDPQHGLDSLPEVQAATEQVLMFQQIAYGGQYPAPNGGKPVGSGTASDPYLIDCMSVYGFPGDQGCDFNHSHPPAPAFRNNSTKATLSVNGQFQPSITMKSKEVQLWRVVNGTIDKVVPMCLMPLAGTAAPAPEAYVLAVDGVPLQKPGVAEDARPVQITAPVVNPANGDDLLNNELLFLAAGQRLDLMVKAPAQAGVYALYEAGNQTSMKQLCNPKSAVYQNKKPILTVNVVEPTDIAPYNTSLPHQAALNKLIAPATITAAEIPALPTQGVVYGFTTNTYAVREGGAAVVNARVFNPLRSQRDLVLNQVDRWSVQSAVDTHMFHIHINPFQLVSRGQVQYPFPVWRDTVLINCPSILGQGNCSYAGSLTGDQFSPGGKNANQFGEIVQFLQKPVDFAGAFVQHCHNVSHEDQGMMELVTAAPAPAPATQPGQGGTATHQGHAP</sequence>
<evidence type="ECO:0000259" key="4">
    <source>
        <dbReference type="Pfam" id="PF07731"/>
    </source>
</evidence>
<evidence type="ECO:0000259" key="5">
    <source>
        <dbReference type="Pfam" id="PF07732"/>
    </source>
</evidence>
<feature type="region of interest" description="Disordered" evidence="3">
    <location>
        <begin position="667"/>
        <end position="687"/>
    </location>
</feature>
<dbReference type="PANTHER" id="PTHR11709">
    <property type="entry name" value="MULTI-COPPER OXIDASE"/>
    <property type="match status" value="1"/>
</dbReference>
<name>A0A8D4VPY0_9GAMM</name>
<proteinExistence type="predicted"/>
<feature type="domain" description="Plastocyanin-like" evidence="4">
    <location>
        <begin position="527"/>
        <end position="595"/>
    </location>
</feature>
<dbReference type="Proteomes" id="UP000824988">
    <property type="component" value="Chromosome"/>
</dbReference>
<dbReference type="Pfam" id="PF07731">
    <property type="entry name" value="Cu-oxidase_2"/>
    <property type="match status" value="1"/>
</dbReference>
<evidence type="ECO:0000313" key="7">
    <source>
        <dbReference type="Proteomes" id="UP000824988"/>
    </source>
</evidence>
<dbReference type="PANTHER" id="PTHR11709:SF518">
    <property type="entry name" value="MULTICOPPER OXIDASE"/>
    <property type="match status" value="1"/>
</dbReference>
<evidence type="ECO:0000313" key="6">
    <source>
        <dbReference type="EMBL" id="BBL70300.1"/>
    </source>
</evidence>
<dbReference type="Pfam" id="PF07732">
    <property type="entry name" value="Cu-oxidase_3"/>
    <property type="match status" value="1"/>
</dbReference>
<dbReference type="InterPro" id="IPR002355">
    <property type="entry name" value="Cu_oxidase_Cu_BS"/>
</dbReference>
<evidence type="ECO:0000256" key="1">
    <source>
        <dbReference type="ARBA" id="ARBA00022723"/>
    </source>
</evidence>
<protein>
    <submittedName>
        <fullName evidence="6">L-ascorbate oxidase</fullName>
    </submittedName>
</protein>
<dbReference type="AlphaFoldDB" id="A0A8D4VPY0"/>
<dbReference type="GO" id="GO:0016491">
    <property type="term" value="F:oxidoreductase activity"/>
    <property type="evidence" value="ECO:0007669"/>
    <property type="project" value="UniProtKB-KW"/>
</dbReference>
<evidence type="ECO:0000256" key="2">
    <source>
        <dbReference type="ARBA" id="ARBA00023002"/>
    </source>
</evidence>
<dbReference type="InterPro" id="IPR011707">
    <property type="entry name" value="Cu-oxidase-like_N"/>
</dbReference>
<dbReference type="InterPro" id="IPR011706">
    <property type="entry name" value="Cu-oxidase_C"/>
</dbReference>
<dbReference type="RefSeq" id="WP_221048345.1">
    <property type="nucleotide sequence ID" value="NZ_AP019782.1"/>
</dbReference>
<keyword evidence="7" id="KW-1185">Reference proteome</keyword>
<evidence type="ECO:0000256" key="3">
    <source>
        <dbReference type="SAM" id="MobiDB-lite"/>
    </source>
</evidence>
<keyword evidence="1" id="KW-0479">Metal-binding</keyword>
<dbReference type="InterPro" id="IPR045087">
    <property type="entry name" value="Cu-oxidase_fam"/>
</dbReference>
<dbReference type="GO" id="GO:0005507">
    <property type="term" value="F:copper ion binding"/>
    <property type="evidence" value="ECO:0007669"/>
    <property type="project" value="InterPro"/>
</dbReference>
<dbReference type="CDD" id="cd13853">
    <property type="entry name" value="CuRO_1_Tth-MCO_like"/>
    <property type="match status" value="1"/>
</dbReference>